<dbReference type="SUPFAM" id="SSF52009">
    <property type="entry name" value="Phosphohistidine domain"/>
    <property type="match status" value="1"/>
</dbReference>
<dbReference type="GO" id="GO:0016301">
    <property type="term" value="F:kinase activity"/>
    <property type="evidence" value="ECO:0007669"/>
    <property type="project" value="UniProtKB-KW"/>
</dbReference>
<dbReference type="Gene3D" id="3.50.30.10">
    <property type="entry name" value="Phosphohistidine domain"/>
    <property type="match status" value="1"/>
</dbReference>
<dbReference type="OrthoDB" id="9765468at2"/>
<keyword evidence="3" id="KW-0670">Pyruvate</keyword>
<comment type="caution">
    <text evidence="3">The sequence shown here is derived from an EMBL/GenBank/DDBJ whole genome shotgun (WGS) entry which is preliminary data.</text>
</comment>
<feature type="domain" description="Pyruvate phosphate dikinase AMP/ATP-binding" evidence="2">
    <location>
        <begin position="189"/>
        <end position="248"/>
    </location>
</feature>
<accession>A0A563EK72</accession>
<dbReference type="PANTHER" id="PTHR43615:SF1">
    <property type="entry name" value="PPDK_N DOMAIN-CONTAINING PROTEIN"/>
    <property type="match status" value="1"/>
</dbReference>
<dbReference type="PANTHER" id="PTHR43615">
    <property type="entry name" value="PHOSPHOENOLPYRUVATE SYNTHASE-RELATED"/>
    <property type="match status" value="1"/>
</dbReference>
<keyword evidence="3" id="KW-0418">Kinase</keyword>
<feature type="domain" description="Pyruvate phosphate dikinase AMP/ATP-binding" evidence="2">
    <location>
        <begin position="55"/>
        <end position="187"/>
    </location>
</feature>
<dbReference type="SUPFAM" id="SSF56059">
    <property type="entry name" value="Glutathione synthetase ATP-binding domain-like"/>
    <property type="match status" value="1"/>
</dbReference>
<dbReference type="RefSeq" id="WP_146358621.1">
    <property type="nucleotide sequence ID" value="NZ_VOBR01000032.1"/>
</dbReference>
<dbReference type="Proteomes" id="UP000316639">
    <property type="component" value="Unassembled WGS sequence"/>
</dbReference>
<sequence length="745" mass="81446">MGEYVLPLDAEEADLATAGGKGASLAKLTRAGLPVPPGFHITTHAYRDRETNPAAVEHAIRDAYQGGPVAVRSSATAEDLPDLSFAGQHDSYLNVTGADEVVAAVKRCWASLHTERAVEYRERNGIDDAHMAVVVQEMVPADAAGVVFTANPDTGATGETVVNAGWGLGESLVSGHVTPDVYVVRNGEEVRRQVNDRPVLTRARTAELAELGERIERLHGTHMDIEWTLHNGRFQIVQARPITNFQERWNDTTLGDFLWTSVNLGEAVPSVMTPMTWSLVRVLSQQVKIGGFPVTGNIGGRFYLNLTVSSSLGTSNTELLGRVPEQITPPKLPVSKVSVITSLLKSAPPLAKQAIAYRRHLDDMLAETPKKCDALRKKIKEATSEGQLEQLWRSDVEDLLLTTARTLDAGARTVAHPKVADQLKELVGEEDAITLLTGLGELASLGPLIGLAELRRGELDRDAFLRTWGHRGPDEFEVSAPRPGEDPRWVDRQLAADPEELLRRQGKTRDEAWQRLKAAHPGKADKIAKQLDKAAETARAREGARSEMVRTFWVFRDFVRRAMELTNNDDLFFLTIDELVDFLTTNRKPDTRSRKAAYERYQALPVYPTFIRGRFDPEAWANDPASRKDFYDESAEQQPESDVIKGFPGMSGVVEGTVRVLSTVDEGLEPGEILVTAVTNVGWTPLFPRAAAVVTDVGAPLSHAAIVARELGIPAVVGCGNATSRLSTGDRVRVDGSRGTVTILT</sequence>
<dbReference type="EMBL" id="VOBR01000032">
    <property type="protein sequence ID" value="TWP46490.1"/>
    <property type="molecule type" value="Genomic_DNA"/>
</dbReference>
<dbReference type="AlphaFoldDB" id="A0A563EK72"/>
<feature type="domain" description="PEP-utilising enzyme mobile" evidence="1">
    <location>
        <begin position="669"/>
        <end position="739"/>
    </location>
</feature>
<evidence type="ECO:0000259" key="1">
    <source>
        <dbReference type="Pfam" id="PF00391"/>
    </source>
</evidence>
<evidence type="ECO:0000313" key="3">
    <source>
        <dbReference type="EMBL" id="TWP46490.1"/>
    </source>
</evidence>
<keyword evidence="3" id="KW-0808">Transferase</keyword>
<dbReference type="InterPro" id="IPR008279">
    <property type="entry name" value="PEP-util_enz_mobile_dom"/>
</dbReference>
<name>A0A563EK72_9PSEU</name>
<keyword evidence="4" id="KW-1185">Reference proteome</keyword>
<dbReference type="GO" id="GO:0005524">
    <property type="term" value="F:ATP binding"/>
    <property type="evidence" value="ECO:0007669"/>
    <property type="project" value="InterPro"/>
</dbReference>
<dbReference type="Pfam" id="PF00391">
    <property type="entry name" value="PEP-utilizers"/>
    <property type="match status" value="1"/>
</dbReference>
<dbReference type="InterPro" id="IPR002192">
    <property type="entry name" value="PPDK_AMP/ATP-bd"/>
</dbReference>
<protein>
    <submittedName>
        <fullName evidence="3">Pyruvate, phosphate dikinase</fullName>
    </submittedName>
</protein>
<reference evidence="3 4" key="1">
    <citation type="submission" date="2019-07" db="EMBL/GenBank/DDBJ databases">
        <title>Lentzea xizangensis sp. nov., isolated from Qinghai-Tibetan Plateau Soils.</title>
        <authorList>
            <person name="Huang J."/>
        </authorList>
    </citation>
    <scope>NUCLEOTIDE SEQUENCE [LARGE SCALE GENOMIC DNA]</scope>
    <source>
        <strain evidence="3 4">FXJ1.1311</strain>
    </source>
</reference>
<organism evidence="3 4">
    <name type="scientific">Lentzea tibetensis</name>
    <dbReference type="NCBI Taxonomy" id="2591470"/>
    <lineage>
        <taxon>Bacteria</taxon>
        <taxon>Bacillati</taxon>
        <taxon>Actinomycetota</taxon>
        <taxon>Actinomycetes</taxon>
        <taxon>Pseudonocardiales</taxon>
        <taxon>Pseudonocardiaceae</taxon>
        <taxon>Lentzea</taxon>
    </lineage>
</organism>
<proteinExistence type="predicted"/>
<evidence type="ECO:0000313" key="4">
    <source>
        <dbReference type="Proteomes" id="UP000316639"/>
    </source>
</evidence>
<dbReference type="Gene3D" id="3.30.1490.20">
    <property type="entry name" value="ATP-grasp fold, A domain"/>
    <property type="match status" value="2"/>
</dbReference>
<gene>
    <name evidence="3" type="ORF">FKR81_35590</name>
</gene>
<dbReference type="InterPro" id="IPR013815">
    <property type="entry name" value="ATP_grasp_subdomain_1"/>
</dbReference>
<dbReference type="Pfam" id="PF01326">
    <property type="entry name" value="PPDK_N"/>
    <property type="match status" value="2"/>
</dbReference>
<evidence type="ECO:0000259" key="2">
    <source>
        <dbReference type="Pfam" id="PF01326"/>
    </source>
</evidence>
<dbReference type="Gene3D" id="3.30.470.20">
    <property type="entry name" value="ATP-grasp fold, B domain"/>
    <property type="match status" value="1"/>
</dbReference>
<dbReference type="InterPro" id="IPR036637">
    <property type="entry name" value="Phosphohistidine_dom_sf"/>
</dbReference>
<dbReference type="InterPro" id="IPR051549">
    <property type="entry name" value="PEP_Utilizing_Enz"/>
</dbReference>